<evidence type="ECO:0000256" key="1">
    <source>
        <dbReference type="ARBA" id="ARBA00004123"/>
    </source>
</evidence>
<keyword evidence="16" id="KW-1185">Reference proteome</keyword>
<dbReference type="GO" id="GO:0046872">
    <property type="term" value="F:metal ion binding"/>
    <property type="evidence" value="ECO:0007669"/>
    <property type="project" value="UniProtKB-KW"/>
</dbReference>
<evidence type="ECO:0000256" key="12">
    <source>
        <dbReference type="ARBA" id="ARBA00045901"/>
    </source>
</evidence>
<evidence type="ECO:0000256" key="11">
    <source>
        <dbReference type="ARBA" id="ARBA00042761"/>
    </source>
</evidence>
<dbReference type="CDD" id="cd06141">
    <property type="entry name" value="WRN_exo"/>
    <property type="match status" value="1"/>
</dbReference>
<dbReference type="GO" id="GO:0003676">
    <property type="term" value="F:nucleic acid binding"/>
    <property type="evidence" value="ECO:0007669"/>
    <property type="project" value="InterPro"/>
</dbReference>
<evidence type="ECO:0000259" key="14">
    <source>
        <dbReference type="SMART" id="SM00474"/>
    </source>
</evidence>
<dbReference type="STRING" id="35570.A0A1I8P5K7"/>
<dbReference type="InterPro" id="IPR002562">
    <property type="entry name" value="3'-5'_exonuclease_dom"/>
</dbReference>
<proteinExistence type="inferred from homology"/>
<organism evidence="15 16">
    <name type="scientific">Stomoxys calcitrans</name>
    <name type="common">Stable fly</name>
    <name type="synonym">Conops calcitrans</name>
    <dbReference type="NCBI Taxonomy" id="35570"/>
    <lineage>
        <taxon>Eukaryota</taxon>
        <taxon>Metazoa</taxon>
        <taxon>Ecdysozoa</taxon>
        <taxon>Arthropoda</taxon>
        <taxon>Hexapoda</taxon>
        <taxon>Insecta</taxon>
        <taxon>Pterygota</taxon>
        <taxon>Neoptera</taxon>
        <taxon>Endopterygota</taxon>
        <taxon>Diptera</taxon>
        <taxon>Brachycera</taxon>
        <taxon>Muscomorpha</taxon>
        <taxon>Muscoidea</taxon>
        <taxon>Muscidae</taxon>
        <taxon>Stomoxys</taxon>
    </lineage>
</organism>
<dbReference type="PANTHER" id="PTHR13620:SF109">
    <property type="entry name" value="3'-5' EXONUCLEASE"/>
    <property type="match status" value="1"/>
</dbReference>
<feature type="domain" description="3'-5' exonuclease" evidence="14">
    <location>
        <begin position="75"/>
        <end position="259"/>
    </location>
</feature>
<dbReference type="SUPFAM" id="SSF53098">
    <property type="entry name" value="Ribonuclease H-like"/>
    <property type="match status" value="1"/>
</dbReference>
<comment type="subcellular location">
    <subcellularLocation>
        <location evidence="1">Nucleus</location>
    </subcellularLocation>
</comment>
<dbReference type="FunFam" id="3.30.420.10:FF:000104">
    <property type="entry name" value="Werner Syndrome-like exonuclease"/>
    <property type="match status" value="1"/>
</dbReference>
<evidence type="ECO:0000256" key="4">
    <source>
        <dbReference type="ARBA" id="ARBA00022723"/>
    </source>
</evidence>
<evidence type="ECO:0000256" key="3">
    <source>
        <dbReference type="ARBA" id="ARBA00022722"/>
    </source>
</evidence>
<gene>
    <name evidence="15" type="primary">106092201</name>
</gene>
<evidence type="ECO:0000256" key="8">
    <source>
        <dbReference type="ARBA" id="ARBA00023242"/>
    </source>
</evidence>
<dbReference type="InterPro" id="IPR012337">
    <property type="entry name" value="RNaseH-like_sf"/>
</dbReference>
<dbReference type="AlphaFoldDB" id="A0A1I8P5K7"/>
<keyword evidence="4" id="KW-0479">Metal-binding</keyword>
<dbReference type="VEuPathDB" id="VectorBase:SCAU005032"/>
<dbReference type="Proteomes" id="UP000095300">
    <property type="component" value="Unassembled WGS sequence"/>
</dbReference>
<comment type="similarity">
    <text evidence="9">Belongs to the WRNexo family.</text>
</comment>
<evidence type="ECO:0000256" key="10">
    <source>
        <dbReference type="ARBA" id="ARBA00040531"/>
    </source>
</evidence>
<evidence type="ECO:0000256" key="5">
    <source>
        <dbReference type="ARBA" id="ARBA00022801"/>
    </source>
</evidence>
<comment type="function">
    <text evidence="12">Has exonuclease activity on both single-stranded and duplex templates bearing overhangs, but not blunt ended duplex DNA, and cleaves in a 3'-5' direction. Essential for the formation of DNA replication focal centers. Has an important role in maintaining genome stability.</text>
</comment>
<feature type="compositionally biased region" description="Basic and acidic residues" evidence="13">
    <location>
        <begin position="14"/>
        <end position="31"/>
    </location>
</feature>
<keyword evidence="6" id="KW-0269">Exonuclease</keyword>
<dbReference type="InterPro" id="IPR036397">
    <property type="entry name" value="RNaseH_sf"/>
</dbReference>
<dbReference type="InterPro" id="IPR051132">
    <property type="entry name" value="3-5_Exonuclease_domain"/>
</dbReference>
<dbReference type="GO" id="GO:0006139">
    <property type="term" value="P:nucleobase-containing compound metabolic process"/>
    <property type="evidence" value="ECO:0007669"/>
    <property type="project" value="InterPro"/>
</dbReference>
<dbReference type="Pfam" id="PF01612">
    <property type="entry name" value="DNA_pol_A_exo1"/>
    <property type="match status" value="1"/>
</dbReference>
<keyword evidence="7" id="KW-0460">Magnesium</keyword>
<evidence type="ECO:0000256" key="13">
    <source>
        <dbReference type="SAM" id="MobiDB-lite"/>
    </source>
</evidence>
<name>A0A1I8P5K7_STOCA</name>
<evidence type="ECO:0000256" key="2">
    <source>
        <dbReference type="ARBA" id="ARBA00022553"/>
    </source>
</evidence>
<dbReference type="SMART" id="SM00474">
    <property type="entry name" value="35EXOc"/>
    <property type="match status" value="1"/>
</dbReference>
<dbReference type="OrthoDB" id="10261556at2759"/>
<keyword evidence="5" id="KW-0378">Hydrolase</keyword>
<evidence type="ECO:0000256" key="9">
    <source>
        <dbReference type="ARBA" id="ARBA00037949"/>
    </source>
</evidence>
<dbReference type="PANTHER" id="PTHR13620">
    <property type="entry name" value="3-5 EXONUCLEASE"/>
    <property type="match status" value="1"/>
</dbReference>
<feature type="region of interest" description="Disordered" evidence="13">
    <location>
        <begin position="1"/>
        <end position="54"/>
    </location>
</feature>
<dbReference type="EnsemblMetazoa" id="SCAU005032-RA">
    <property type="protein sequence ID" value="SCAU005032-PA"/>
    <property type="gene ID" value="SCAU005032"/>
</dbReference>
<evidence type="ECO:0000313" key="15">
    <source>
        <dbReference type="EnsemblMetazoa" id="SCAU005032-PA"/>
    </source>
</evidence>
<keyword evidence="8" id="KW-0539">Nucleus</keyword>
<reference evidence="15" key="1">
    <citation type="submission" date="2020-05" db="UniProtKB">
        <authorList>
            <consortium name="EnsemblMetazoa"/>
        </authorList>
    </citation>
    <scope>IDENTIFICATION</scope>
    <source>
        <strain evidence="15">USDA</strain>
    </source>
</reference>
<dbReference type="KEGG" id="scac:106092201"/>
<protein>
    <recommendedName>
        <fullName evidence="10">3'-5' exonuclease</fullName>
    </recommendedName>
    <alternativeName>
        <fullName evidence="11">Werner Syndrome-like exonuclease</fullName>
    </alternativeName>
</protein>
<evidence type="ECO:0000313" key="16">
    <source>
        <dbReference type="Proteomes" id="UP000095300"/>
    </source>
</evidence>
<dbReference type="Gene3D" id="3.30.420.10">
    <property type="entry name" value="Ribonuclease H-like superfamily/Ribonuclease H"/>
    <property type="match status" value="1"/>
</dbReference>
<evidence type="ECO:0000256" key="6">
    <source>
        <dbReference type="ARBA" id="ARBA00022839"/>
    </source>
</evidence>
<dbReference type="GO" id="GO:0005634">
    <property type="term" value="C:nucleus"/>
    <property type="evidence" value="ECO:0007669"/>
    <property type="project" value="UniProtKB-SubCell"/>
</dbReference>
<accession>A0A1I8P5K7</accession>
<keyword evidence="2" id="KW-0597">Phosphoprotein</keyword>
<sequence length="297" mass="33977">MPRKRNLETATKTPQDEQKSVQDKENEENPPKRRSTRSTRNTRSMVEDGGAVASPEKKKKPLAFVKYRGAIKYFTNGNEIAEASDSLMQFVEKQPGDDLVPISFDMEWPFSFQTGPGKSAVIQMCADEKCCYVFQLTNLKKLPAALVALLKHKRVRLHGVNVKNDFRKLGRDFPEVNSDDLIVNGQDLGTWCNEVCETGGRWSLDRLADYLLDKAIDKNKKVRMSKWHVIPLDENQLMYAAVDVYIGQLMYRELERRAKIKHENETKFIEKNGEEAFKAVKALGENFINEKSDELAI</sequence>
<dbReference type="GO" id="GO:0008408">
    <property type="term" value="F:3'-5' exonuclease activity"/>
    <property type="evidence" value="ECO:0007669"/>
    <property type="project" value="InterPro"/>
</dbReference>
<evidence type="ECO:0000256" key="7">
    <source>
        <dbReference type="ARBA" id="ARBA00022842"/>
    </source>
</evidence>
<keyword evidence="3" id="KW-0540">Nuclease</keyword>